<proteinExistence type="predicted"/>
<comment type="caution">
    <text evidence="1">The sequence shown here is derived from an EMBL/GenBank/DDBJ whole genome shotgun (WGS) entry which is preliminary data.</text>
</comment>
<reference evidence="1" key="2">
    <citation type="submission" date="2021-04" db="EMBL/GenBank/DDBJ databases">
        <authorList>
            <person name="Gilroy R."/>
        </authorList>
    </citation>
    <scope>NUCLEOTIDE SEQUENCE</scope>
    <source>
        <strain evidence="1">ChiSxjej5B17-1746</strain>
    </source>
</reference>
<name>A0A9D1R0P0_9BACT</name>
<dbReference type="Proteomes" id="UP000824264">
    <property type="component" value="Unassembled WGS sequence"/>
</dbReference>
<dbReference type="EMBL" id="DXGI01000349">
    <property type="protein sequence ID" value="HIW79308.1"/>
    <property type="molecule type" value="Genomic_DNA"/>
</dbReference>
<evidence type="ECO:0000313" key="2">
    <source>
        <dbReference type="Proteomes" id="UP000824264"/>
    </source>
</evidence>
<protein>
    <submittedName>
        <fullName evidence="1">Uncharacterized protein</fullName>
    </submittedName>
</protein>
<organism evidence="1 2">
    <name type="scientific">Candidatus Bilophila faecipullorum</name>
    <dbReference type="NCBI Taxonomy" id="2838482"/>
    <lineage>
        <taxon>Bacteria</taxon>
        <taxon>Pseudomonadati</taxon>
        <taxon>Thermodesulfobacteriota</taxon>
        <taxon>Desulfovibrionia</taxon>
        <taxon>Desulfovibrionales</taxon>
        <taxon>Desulfovibrionaceae</taxon>
        <taxon>Bilophila</taxon>
    </lineage>
</organism>
<evidence type="ECO:0000313" key="1">
    <source>
        <dbReference type="EMBL" id="HIW79308.1"/>
    </source>
</evidence>
<dbReference type="AlphaFoldDB" id="A0A9D1R0P0"/>
<gene>
    <name evidence="1" type="ORF">H9874_09220</name>
</gene>
<reference evidence="1" key="1">
    <citation type="journal article" date="2021" name="PeerJ">
        <title>Extensive microbial diversity within the chicken gut microbiome revealed by metagenomics and culture.</title>
        <authorList>
            <person name="Gilroy R."/>
            <person name="Ravi A."/>
            <person name="Getino M."/>
            <person name="Pursley I."/>
            <person name="Horton D.L."/>
            <person name="Alikhan N.F."/>
            <person name="Baker D."/>
            <person name="Gharbi K."/>
            <person name="Hall N."/>
            <person name="Watson M."/>
            <person name="Adriaenssens E.M."/>
            <person name="Foster-Nyarko E."/>
            <person name="Jarju S."/>
            <person name="Secka A."/>
            <person name="Antonio M."/>
            <person name="Oren A."/>
            <person name="Chaudhuri R.R."/>
            <person name="La Ragione R."/>
            <person name="Hildebrand F."/>
            <person name="Pallen M.J."/>
        </authorList>
    </citation>
    <scope>NUCLEOTIDE SEQUENCE</scope>
    <source>
        <strain evidence="1">ChiSxjej5B17-1746</strain>
    </source>
</reference>
<sequence length="67" mass="7810">MISQNLERCLDVLDKLTKRDNDDIRELTPFIVGEMRREVERVRELEEDVCRATHVVFEVGGGLHATR</sequence>
<accession>A0A9D1R0P0</accession>